<evidence type="ECO:0000313" key="3">
    <source>
        <dbReference type="Proteomes" id="UP000316649"/>
    </source>
</evidence>
<proteinExistence type="predicted"/>
<dbReference type="PANTHER" id="PTHR45180">
    <property type="entry name" value="OS01G0307686 PROTEIN"/>
    <property type="match status" value="1"/>
</dbReference>
<dbReference type="Pfam" id="PF08241">
    <property type="entry name" value="Methyltransf_11"/>
    <property type="match status" value="1"/>
</dbReference>
<gene>
    <name evidence="2" type="ORF">FHP88_11675</name>
</gene>
<dbReference type="InterPro" id="IPR029063">
    <property type="entry name" value="SAM-dependent_MTases_sf"/>
</dbReference>
<sequence>MNNDFKDHFSSNASNYSRFRPSYPAELYRYLATLTPNHDQAWDCATGNGQAAVQLAEHFKRVIATDASRHQIAAATKHNNIKYSVSPAEKTDIDSHSIDLVTVAQALHWFDLERFYQEVKRVLNPKGVIAVWTYNLFRINDDVDALIDSLYHNTLEDYWPPERRLVENGYADLPFPFNPATPIPNFAMSASWTLPHMQGYLRTWSAVSRYIEITAVDPVSQIATQLEQAWGDPKQERAVVWPLSMRIGFNH</sequence>
<protein>
    <submittedName>
        <fullName evidence="2">Class I SAM-dependent methyltransferase</fullName>
    </submittedName>
</protein>
<keyword evidence="2" id="KW-0808">Transferase</keyword>
<feature type="domain" description="Methyltransferase type 11" evidence="1">
    <location>
        <begin position="43"/>
        <end position="130"/>
    </location>
</feature>
<dbReference type="EMBL" id="VMNH01000013">
    <property type="protein sequence ID" value="TVO73528.1"/>
    <property type="molecule type" value="Genomic_DNA"/>
</dbReference>
<comment type="caution">
    <text evidence="2">The sequence shown here is derived from an EMBL/GenBank/DDBJ whole genome shotgun (WGS) entry which is preliminary data.</text>
</comment>
<dbReference type="SUPFAM" id="SSF53335">
    <property type="entry name" value="S-adenosyl-L-methionine-dependent methyltransferases"/>
    <property type="match status" value="1"/>
</dbReference>
<dbReference type="InterPro" id="IPR013216">
    <property type="entry name" value="Methyltransf_11"/>
</dbReference>
<dbReference type="GO" id="GO:0008757">
    <property type="term" value="F:S-adenosylmethionine-dependent methyltransferase activity"/>
    <property type="evidence" value="ECO:0007669"/>
    <property type="project" value="InterPro"/>
</dbReference>
<dbReference type="CDD" id="cd02440">
    <property type="entry name" value="AdoMet_MTases"/>
    <property type="match status" value="1"/>
</dbReference>
<dbReference type="Gene3D" id="3.40.50.150">
    <property type="entry name" value="Vaccinia Virus protein VP39"/>
    <property type="match status" value="1"/>
</dbReference>
<organism evidence="2 3">
    <name type="scientific">Sedimenticola selenatireducens</name>
    <dbReference type="NCBI Taxonomy" id="191960"/>
    <lineage>
        <taxon>Bacteria</taxon>
        <taxon>Pseudomonadati</taxon>
        <taxon>Pseudomonadota</taxon>
        <taxon>Gammaproteobacteria</taxon>
        <taxon>Chromatiales</taxon>
        <taxon>Sedimenticolaceae</taxon>
        <taxon>Sedimenticola</taxon>
    </lineage>
</organism>
<dbReference type="RefSeq" id="WP_144359250.1">
    <property type="nucleotide sequence ID" value="NZ_VMNH01000013.1"/>
</dbReference>
<dbReference type="PANTHER" id="PTHR45180:SF1">
    <property type="entry name" value="OS01G0307686 PROTEIN"/>
    <property type="match status" value="1"/>
</dbReference>
<keyword evidence="3" id="KW-1185">Reference proteome</keyword>
<evidence type="ECO:0000313" key="2">
    <source>
        <dbReference type="EMBL" id="TVO73528.1"/>
    </source>
</evidence>
<dbReference type="Proteomes" id="UP000316649">
    <property type="component" value="Unassembled WGS sequence"/>
</dbReference>
<reference evidence="2 3" key="1">
    <citation type="submission" date="2019-07" db="EMBL/GenBank/DDBJ databases">
        <title>The pathways for chlorine oxyanion respiration interact through the shared metabolite chlorate.</title>
        <authorList>
            <person name="Barnum T.P."/>
            <person name="Cheng Y."/>
            <person name="Hill K.A."/>
            <person name="Lucas L.N."/>
            <person name="Carlson H.K."/>
            <person name="Coates J.D."/>
        </authorList>
    </citation>
    <scope>NUCLEOTIDE SEQUENCE [LARGE SCALE GENOMIC DNA]</scope>
    <source>
        <strain evidence="2 3">BK-1</strain>
    </source>
</reference>
<accession>A0A557S7X4</accession>
<evidence type="ECO:0000259" key="1">
    <source>
        <dbReference type="Pfam" id="PF08241"/>
    </source>
</evidence>
<dbReference type="OrthoDB" id="9797252at2"/>
<dbReference type="AlphaFoldDB" id="A0A557S7X4"/>
<name>A0A557S7X4_9GAMM</name>
<keyword evidence="2" id="KW-0489">Methyltransferase</keyword>
<dbReference type="GO" id="GO:0032259">
    <property type="term" value="P:methylation"/>
    <property type="evidence" value="ECO:0007669"/>
    <property type="project" value="UniProtKB-KW"/>
</dbReference>